<proteinExistence type="predicted"/>
<protein>
    <submittedName>
        <fullName evidence="1">Uncharacterized protein</fullName>
    </submittedName>
</protein>
<accession>A0A6G1QEX9</accession>
<name>A0A6G1QEX9_CHAAH</name>
<gene>
    <name evidence="1" type="ORF">EXN66_Car016672</name>
</gene>
<dbReference type="AlphaFoldDB" id="A0A6G1QEX9"/>
<keyword evidence="2" id="KW-1185">Reference proteome</keyword>
<dbReference type="Proteomes" id="UP000503349">
    <property type="component" value="Chromosome 16"/>
</dbReference>
<reference evidence="1 2" key="1">
    <citation type="submission" date="2019-02" db="EMBL/GenBank/DDBJ databases">
        <title>Opniocepnalus argus genome.</title>
        <authorList>
            <person name="Zhou C."/>
            <person name="Xiao S."/>
        </authorList>
    </citation>
    <scope>NUCLEOTIDE SEQUENCE [LARGE SCALE GENOMIC DNA]</scope>
    <source>
        <strain evidence="1">OARG1902GOOAL</strain>
        <tissue evidence="1">Muscle</tissue>
    </source>
</reference>
<organism evidence="1 2">
    <name type="scientific">Channa argus</name>
    <name type="common">Northern snakehead</name>
    <name type="synonym">Ophicephalus argus</name>
    <dbReference type="NCBI Taxonomy" id="215402"/>
    <lineage>
        <taxon>Eukaryota</taxon>
        <taxon>Metazoa</taxon>
        <taxon>Chordata</taxon>
        <taxon>Craniata</taxon>
        <taxon>Vertebrata</taxon>
        <taxon>Euteleostomi</taxon>
        <taxon>Actinopterygii</taxon>
        <taxon>Neopterygii</taxon>
        <taxon>Teleostei</taxon>
        <taxon>Neoteleostei</taxon>
        <taxon>Acanthomorphata</taxon>
        <taxon>Anabantaria</taxon>
        <taxon>Anabantiformes</taxon>
        <taxon>Channoidei</taxon>
        <taxon>Channidae</taxon>
        <taxon>Channa</taxon>
    </lineage>
</organism>
<sequence length="52" mass="6021">MQEELFDTVAVRTQPWPIYNVGILHVLQLKGEKKKKPFVFIGFISTNLLHVP</sequence>
<dbReference type="EMBL" id="CM015727">
    <property type="protein sequence ID" value="KAF3700984.1"/>
    <property type="molecule type" value="Genomic_DNA"/>
</dbReference>
<reference evidence="2" key="2">
    <citation type="submission" date="2019-02" db="EMBL/GenBank/DDBJ databases">
        <title>Opniocepnalus argus Var Kimnra genome.</title>
        <authorList>
            <person name="Zhou C."/>
            <person name="Xiao S."/>
        </authorList>
    </citation>
    <scope>NUCLEOTIDE SEQUENCE [LARGE SCALE GENOMIC DNA]</scope>
</reference>
<evidence type="ECO:0000313" key="2">
    <source>
        <dbReference type="Proteomes" id="UP000503349"/>
    </source>
</evidence>
<evidence type="ECO:0000313" key="1">
    <source>
        <dbReference type="EMBL" id="KAF3700984.1"/>
    </source>
</evidence>